<dbReference type="InterPro" id="IPR006424">
    <property type="entry name" value="Glyceraldehyde-3-P_DH_1"/>
</dbReference>
<sequence length="358" mass="39782">MKIGINGTGRIGRLLLRRAFDNIHGLDIAVINTVSPVETLVHLLQYDTVHGKWNAVIEIEQDHIIINGKRIRITSSRNPELIGWDKYGVDIVVDATGKFNDRVGASRHLESGASRVIITAPGKEMDLTVVMGVNESDYDPEKHFLLSTASCTTNCLAPVLQVLDQAFQVQSGWMTTIHSYTNDQHHLDNSHPDLRRARACTQSIIPTSTGVQKALKDVLPHLAPKMRGTSLRVPTQDVSIIDLTVQLGRSVTVEEVKEAFLQAIDGSDSIGRFIDWSDQPLVSTDYVGNDKSAIVDALSTIVMGNELKLLAWYDNEWGYACRVIDFVNYLKSCELLAIPDSRRLILDEMYTASKTMEV</sequence>
<dbReference type="InterPro" id="IPR020831">
    <property type="entry name" value="GlycerAld/Erythrose_P_DH"/>
</dbReference>
<dbReference type="InterPro" id="IPR036291">
    <property type="entry name" value="NAD(P)-bd_dom_sf"/>
</dbReference>
<evidence type="ECO:0000313" key="7">
    <source>
        <dbReference type="Proteomes" id="UP001519287"/>
    </source>
</evidence>
<dbReference type="PRINTS" id="PR00078">
    <property type="entry name" value="G3PDHDRGNASE"/>
</dbReference>
<dbReference type="GO" id="GO:0004365">
    <property type="term" value="F:glyceraldehyde-3-phosphate dehydrogenase (NAD+) (phosphorylating) activity"/>
    <property type="evidence" value="ECO:0007669"/>
    <property type="project" value="UniProtKB-EC"/>
</dbReference>
<keyword evidence="7" id="KW-1185">Reference proteome</keyword>
<keyword evidence="2 4" id="KW-0560">Oxidoreductase</keyword>
<dbReference type="CDD" id="cd05214">
    <property type="entry name" value="GAPDH_I_N"/>
    <property type="match status" value="1"/>
</dbReference>
<dbReference type="Proteomes" id="UP001519287">
    <property type="component" value="Unassembled WGS sequence"/>
</dbReference>
<dbReference type="InterPro" id="IPR020829">
    <property type="entry name" value="GlycerAld_3-P_DH_cat"/>
</dbReference>
<evidence type="ECO:0000256" key="2">
    <source>
        <dbReference type="ARBA" id="ARBA00023002"/>
    </source>
</evidence>
<evidence type="ECO:0000256" key="4">
    <source>
        <dbReference type="RuleBase" id="RU361160"/>
    </source>
</evidence>
<dbReference type="EC" id="1.2.1.-" evidence="4"/>
<dbReference type="CDD" id="cd18126">
    <property type="entry name" value="GAPDH_I_C"/>
    <property type="match status" value="1"/>
</dbReference>
<dbReference type="Pfam" id="PF02800">
    <property type="entry name" value="Gp_dh_C"/>
    <property type="match status" value="1"/>
</dbReference>
<gene>
    <name evidence="6" type="ORF">J2Z66_005003</name>
</gene>
<dbReference type="SUPFAM" id="SSF51735">
    <property type="entry name" value="NAD(P)-binding Rossmann-fold domains"/>
    <property type="match status" value="1"/>
</dbReference>
<dbReference type="InterPro" id="IPR020828">
    <property type="entry name" value="GlycerAld_3-P_DH_NAD(P)-bd"/>
</dbReference>
<dbReference type="PANTHER" id="PTHR43148">
    <property type="entry name" value="GLYCERALDEHYDE-3-PHOSPHATE DEHYDROGENASE 2"/>
    <property type="match status" value="1"/>
</dbReference>
<protein>
    <recommendedName>
        <fullName evidence="4">Glyceraldehyde-3-phosphate dehydrogenase</fullName>
        <ecNumber evidence="4">1.2.1.-</ecNumber>
    </recommendedName>
</protein>
<evidence type="ECO:0000256" key="1">
    <source>
        <dbReference type="ARBA" id="ARBA00007406"/>
    </source>
</evidence>
<evidence type="ECO:0000313" key="6">
    <source>
        <dbReference type="EMBL" id="MBP1993382.1"/>
    </source>
</evidence>
<dbReference type="Pfam" id="PF00044">
    <property type="entry name" value="Gp_dh_N"/>
    <property type="match status" value="1"/>
</dbReference>
<proteinExistence type="inferred from homology"/>
<comment type="caution">
    <text evidence="6">The sequence shown here is derived from an EMBL/GenBank/DDBJ whole genome shotgun (WGS) entry which is preliminary data.</text>
</comment>
<name>A0ABS4J0L9_9BACL</name>
<evidence type="ECO:0000259" key="5">
    <source>
        <dbReference type="SMART" id="SM00846"/>
    </source>
</evidence>
<organism evidence="6 7">
    <name type="scientific">Paenibacillus eucommiae</name>
    <dbReference type="NCBI Taxonomy" id="1355755"/>
    <lineage>
        <taxon>Bacteria</taxon>
        <taxon>Bacillati</taxon>
        <taxon>Bacillota</taxon>
        <taxon>Bacilli</taxon>
        <taxon>Bacillales</taxon>
        <taxon>Paenibacillaceae</taxon>
        <taxon>Paenibacillus</taxon>
    </lineage>
</organism>
<accession>A0ABS4J0L9</accession>
<dbReference type="EMBL" id="JAGGLB010000018">
    <property type="protein sequence ID" value="MBP1993382.1"/>
    <property type="molecule type" value="Genomic_DNA"/>
</dbReference>
<reference evidence="6 7" key="1">
    <citation type="submission" date="2021-03" db="EMBL/GenBank/DDBJ databases">
        <title>Genomic Encyclopedia of Type Strains, Phase IV (KMG-IV): sequencing the most valuable type-strain genomes for metagenomic binning, comparative biology and taxonomic classification.</title>
        <authorList>
            <person name="Goeker M."/>
        </authorList>
    </citation>
    <scope>NUCLEOTIDE SEQUENCE [LARGE SCALE GENOMIC DNA]</scope>
    <source>
        <strain evidence="6 7">DSM 26048</strain>
    </source>
</reference>
<dbReference type="InterPro" id="IPR020830">
    <property type="entry name" value="GlycerAld_3-P_DH_AS"/>
</dbReference>
<dbReference type="NCBIfam" id="TIGR01534">
    <property type="entry name" value="GAPDH-I"/>
    <property type="match status" value="1"/>
</dbReference>
<dbReference type="Gene3D" id="3.30.360.10">
    <property type="entry name" value="Dihydrodipicolinate Reductase, domain 2"/>
    <property type="match status" value="1"/>
</dbReference>
<dbReference type="RefSeq" id="WP_209975175.1">
    <property type="nucleotide sequence ID" value="NZ_JAGGLB010000018.1"/>
</dbReference>
<dbReference type="Gene3D" id="3.40.50.720">
    <property type="entry name" value="NAD(P)-binding Rossmann-like Domain"/>
    <property type="match status" value="1"/>
</dbReference>
<comment type="similarity">
    <text evidence="1 3">Belongs to the glyceraldehyde-3-phosphate dehydrogenase family.</text>
</comment>
<feature type="domain" description="Glyceraldehyde 3-phosphate dehydrogenase NAD(P) binding" evidence="5">
    <location>
        <begin position="1"/>
        <end position="151"/>
    </location>
</feature>
<dbReference type="PIRSF" id="PIRSF000149">
    <property type="entry name" value="GAP_DH"/>
    <property type="match status" value="1"/>
</dbReference>
<dbReference type="PROSITE" id="PS00071">
    <property type="entry name" value="GAPDH"/>
    <property type="match status" value="1"/>
</dbReference>
<dbReference type="SUPFAM" id="SSF55347">
    <property type="entry name" value="Glyceraldehyde-3-phosphate dehydrogenase-like, C-terminal domain"/>
    <property type="match status" value="1"/>
</dbReference>
<dbReference type="SMART" id="SM00846">
    <property type="entry name" value="Gp_dh_N"/>
    <property type="match status" value="1"/>
</dbReference>
<evidence type="ECO:0000256" key="3">
    <source>
        <dbReference type="RuleBase" id="RU000397"/>
    </source>
</evidence>